<evidence type="ECO:0000313" key="2">
    <source>
        <dbReference type="EMBL" id="KAI2644765.1"/>
    </source>
</evidence>
<feature type="compositionally biased region" description="Polar residues" evidence="1">
    <location>
        <begin position="368"/>
        <end position="379"/>
    </location>
</feature>
<evidence type="ECO:0000256" key="1">
    <source>
        <dbReference type="SAM" id="MobiDB-lite"/>
    </source>
</evidence>
<feature type="region of interest" description="Disordered" evidence="1">
    <location>
        <begin position="277"/>
        <end position="334"/>
    </location>
</feature>
<keyword evidence="2" id="KW-0675">Receptor</keyword>
<feature type="region of interest" description="Disordered" evidence="1">
    <location>
        <begin position="346"/>
        <end position="428"/>
    </location>
</feature>
<accession>A0ABQ8L207</accession>
<organism evidence="2 3">
    <name type="scientific">Labeo rohita</name>
    <name type="common">Indian major carp</name>
    <name type="synonym">Cyprinus rohita</name>
    <dbReference type="NCBI Taxonomy" id="84645"/>
    <lineage>
        <taxon>Eukaryota</taxon>
        <taxon>Metazoa</taxon>
        <taxon>Chordata</taxon>
        <taxon>Craniata</taxon>
        <taxon>Vertebrata</taxon>
        <taxon>Euteleostomi</taxon>
        <taxon>Actinopterygii</taxon>
        <taxon>Neopterygii</taxon>
        <taxon>Teleostei</taxon>
        <taxon>Ostariophysi</taxon>
        <taxon>Cypriniformes</taxon>
        <taxon>Cyprinidae</taxon>
        <taxon>Labeoninae</taxon>
        <taxon>Labeonini</taxon>
        <taxon>Labeo</taxon>
    </lineage>
</organism>
<keyword evidence="3" id="KW-1185">Reference proteome</keyword>
<feature type="compositionally biased region" description="Pro residues" evidence="1">
    <location>
        <begin position="390"/>
        <end position="404"/>
    </location>
</feature>
<reference evidence="2 3" key="1">
    <citation type="submission" date="2022-01" db="EMBL/GenBank/DDBJ databases">
        <title>A high-quality chromosome-level genome assembly of rohu carp, Labeo rohita.</title>
        <authorList>
            <person name="Arick M.A. II"/>
            <person name="Hsu C.-Y."/>
            <person name="Magbanua Z."/>
            <person name="Pechanova O."/>
            <person name="Grover C."/>
            <person name="Miller E."/>
            <person name="Thrash A."/>
            <person name="Ezzel L."/>
            <person name="Alam S."/>
            <person name="Benzie J."/>
            <person name="Hamilton M."/>
            <person name="Karsi A."/>
            <person name="Lawrence M.L."/>
            <person name="Peterson D.G."/>
        </authorList>
    </citation>
    <scope>NUCLEOTIDE SEQUENCE [LARGE SCALE GENOMIC DNA]</scope>
    <source>
        <strain evidence="3">BAU-BD-2019</strain>
        <tissue evidence="2">Blood</tissue>
    </source>
</reference>
<dbReference type="EMBL" id="JACTAM010002441">
    <property type="protein sequence ID" value="KAI2644765.1"/>
    <property type="molecule type" value="Genomic_DNA"/>
</dbReference>
<gene>
    <name evidence="2" type="ORF">H4Q32_026637</name>
</gene>
<evidence type="ECO:0000313" key="3">
    <source>
        <dbReference type="Proteomes" id="UP000830375"/>
    </source>
</evidence>
<name>A0ABQ8L207_LABRO</name>
<protein>
    <submittedName>
        <fullName evidence="2">Opioid growth factor receptor</fullName>
    </submittedName>
</protein>
<dbReference type="Proteomes" id="UP000830375">
    <property type="component" value="Unassembled WGS sequence"/>
</dbReference>
<feature type="compositionally biased region" description="Low complexity" evidence="1">
    <location>
        <begin position="417"/>
        <end position="428"/>
    </location>
</feature>
<feature type="compositionally biased region" description="Pro residues" evidence="1">
    <location>
        <begin position="319"/>
        <end position="334"/>
    </location>
</feature>
<sequence length="563" mass="59843">MKLASINVPPRRRDAILGGRTIYIFQDGRDLEDYVEEFISICHLANCDDVCLMEGFWCGLDDDLRFVMPQGEPCWTLTQYINILLSAWGSELCLDEAEEDYDPIQSHHTDVSQHDPEPSQSPPRPAEYQPEPTDDGELQPAATSVPLLKGATEQLITMEPELHEPSDQVREPATMTMTVEGAVEKESAVDSTTHCTTAEGERNGVLGHCSKNDLPEYNSEDVNTGSVVISELSTGSNFPPTLPQFPQLNNHKVSAMPPMLPVSPSAHPQLTICAMGSPQACQSPSASWLEDPSSPPSASESWTPPRSSEPAAPPRLSAPSPPPSPVGPPAPPGSIVPPAPPWSVVAPPSPLDSTPPAAPRRSVPPALWTSSLPRAQPRSSVAPAPLRPSGTPPRSPEPWAPPWPSGSLVSPPDHRLSVSASGSTTTCSTSVGWPPGVVSLFSTMTPPSIGSTVGFHLGCGLGLSWLLLLRIPPISSLAPPSVITPTTPSHLWNSSFVLLPGVRPPPKPPPKTGYFLFSCLSARGRAFPGGGGNVTPLDFELVSPIHFPPLLFCVLGLSQIACT</sequence>
<feature type="compositionally biased region" description="Basic and acidic residues" evidence="1">
    <location>
        <begin position="106"/>
        <end position="117"/>
    </location>
</feature>
<feature type="region of interest" description="Disordered" evidence="1">
    <location>
        <begin position="106"/>
        <end position="140"/>
    </location>
</feature>
<proteinExistence type="predicted"/>
<feature type="compositionally biased region" description="Low complexity" evidence="1">
    <location>
        <begin position="296"/>
        <end position="318"/>
    </location>
</feature>
<comment type="caution">
    <text evidence="2">The sequence shown here is derived from an EMBL/GenBank/DDBJ whole genome shotgun (WGS) entry which is preliminary data.</text>
</comment>